<feature type="transmembrane region" description="Helical" evidence="1">
    <location>
        <begin position="39"/>
        <end position="56"/>
    </location>
</feature>
<protein>
    <submittedName>
        <fullName evidence="2">Uncharacterized protein</fullName>
    </submittedName>
</protein>
<accession>A0A558BUG6</accession>
<keyword evidence="3" id="KW-1185">Reference proteome</keyword>
<organism evidence="2 3">
    <name type="scientific">Hymenobacter setariae</name>
    <dbReference type="NCBI Taxonomy" id="2594794"/>
    <lineage>
        <taxon>Bacteria</taxon>
        <taxon>Pseudomonadati</taxon>
        <taxon>Bacteroidota</taxon>
        <taxon>Cytophagia</taxon>
        <taxon>Cytophagales</taxon>
        <taxon>Hymenobacteraceae</taxon>
        <taxon>Hymenobacter</taxon>
    </lineage>
</organism>
<evidence type="ECO:0000313" key="2">
    <source>
        <dbReference type="EMBL" id="TVT40160.1"/>
    </source>
</evidence>
<reference evidence="2 3" key="1">
    <citation type="submission" date="2019-07" db="EMBL/GenBank/DDBJ databases">
        <title>Hymenobacter sp. straun FUR1 Genome sequencing and assembly.</title>
        <authorList>
            <person name="Chhetri G."/>
        </authorList>
    </citation>
    <scope>NUCLEOTIDE SEQUENCE [LARGE SCALE GENOMIC DNA]</scope>
    <source>
        <strain evidence="2 3">Fur1</strain>
    </source>
</reference>
<name>A0A558BUG6_9BACT</name>
<evidence type="ECO:0000313" key="3">
    <source>
        <dbReference type="Proteomes" id="UP000317624"/>
    </source>
</evidence>
<dbReference type="Proteomes" id="UP000317624">
    <property type="component" value="Unassembled WGS sequence"/>
</dbReference>
<keyword evidence="1" id="KW-1133">Transmembrane helix</keyword>
<gene>
    <name evidence="2" type="ORF">FNT36_11740</name>
</gene>
<dbReference type="AlphaFoldDB" id="A0A558BUG6"/>
<sequence>MKNLALPLFVVAVCFLIGSAVLADAIASGQPGKITCTAIAMTIILGFVALLGHQLLKLRKKKLHA</sequence>
<evidence type="ECO:0000256" key="1">
    <source>
        <dbReference type="SAM" id="Phobius"/>
    </source>
</evidence>
<comment type="caution">
    <text evidence="2">The sequence shown here is derived from an EMBL/GenBank/DDBJ whole genome shotgun (WGS) entry which is preliminary data.</text>
</comment>
<keyword evidence="1" id="KW-0472">Membrane</keyword>
<proteinExistence type="predicted"/>
<keyword evidence="1" id="KW-0812">Transmembrane</keyword>
<dbReference type="EMBL" id="VMRJ01000003">
    <property type="protein sequence ID" value="TVT40160.1"/>
    <property type="molecule type" value="Genomic_DNA"/>
</dbReference>